<accession>A0A7D9H0P7</accession>
<dbReference type="Pfam" id="PF23037">
    <property type="entry name" value="KOWx_SPT5"/>
    <property type="match status" value="1"/>
</dbReference>
<dbReference type="PIRSF" id="PIRSF036945">
    <property type="entry name" value="Spt5"/>
    <property type="match status" value="1"/>
</dbReference>
<dbReference type="GO" id="GO:0032784">
    <property type="term" value="P:regulation of DNA-templated transcription elongation"/>
    <property type="evidence" value="ECO:0007669"/>
    <property type="project" value="InterPro"/>
</dbReference>
<evidence type="ECO:0000313" key="14">
    <source>
        <dbReference type="Proteomes" id="UP000478008"/>
    </source>
</evidence>
<evidence type="ECO:0000256" key="7">
    <source>
        <dbReference type="ARBA" id="ARBA00024691"/>
    </source>
</evidence>
<dbReference type="Pfam" id="PF23042">
    <property type="entry name" value="KOW1_SPT5"/>
    <property type="match status" value="1"/>
</dbReference>
<feature type="domain" description="KOW" evidence="12">
    <location>
        <begin position="538"/>
        <end position="565"/>
    </location>
</feature>
<feature type="domain" description="KOW" evidence="12">
    <location>
        <begin position="484"/>
        <end position="511"/>
    </location>
</feature>
<keyword evidence="6" id="KW-0539">Nucleus</keyword>
<dbReference type="Pfam" id="PF03439">
    <property type="entry name" value="Spt5-NGN"/>
    <property type="match status" value="1"/>
</dbReference>
<evidence type="ECO:0000256" key="5">
    <source>
        <dbReference type="ARBA" id="ARBA00023163"/>
    </source>
</evidence>
<dbReference type="InterPro" id="IPR041973">
    <property type="entry name" value="KOW_Spt5_1"/>
</dbReference>
<dbReference type="InterPro" id="IPR039659">
    <property type="entry name" value="SPT5"/>
</dbReference>
<dbReference type="InterPro" id="IPR057936">
    <property type="entry name" value="KOWx_Spt5"/>
</dbReference>
<dbReference type="AlphaFoldDB" id="A0A7D9H0P7"/>
<dbReference type="Gene3D" id="3.30.70.940">
    <property type="entry name" value="NusG, N-terminal domain"/>
    <property type="match status" value="1"/>
</dbReference>
<dbReference type="PANTHER" id="PTHR11125">
    <property type="entry name" value="SUPPRESSOR OF TY 5"/>
    <property type="match status" value="1"/>
</dbReference>
<dbReference type="Pfam" id="PF23291">
    <property type="entry name" value="KOW4_SPT5"/>
    <property type="match status" value="1"/>
</dbReference>
<dbReference type="Proteomes" id="UP000478008">
    <property type="component" value="Unassembled WGS sequence"/>
</dbReference>
<dbReference type="CDD" id="cd06083">
    <property type="entry name" value="KOW_Spt5_3"/>
    <property type="match status" value="1"/>
</dbReference>
<feature type="compositionally biased region" description="Basic and acidic residues" evidence="10">
    <location>
        <begin position="1"/>
        <end position="45"/>
    </location>
</feature>
<evidence type="ECO:0000256" key="3">
    <source>
        <dbReference type="ARBA" id="ARBA00020181"/>
    </source>
</evidence>
<dbReference type="InterPro" id="IPR022581">
    <property type="entry name" value="Spt5_N"/>
</dbReference>
<evidence type="ECO:0000256" key="6">
    <source>
        <dbReference type="ARBA" id="ARBA00023242"/>
    </source>
</evidence>
<dbReference type="InterPro" id="IPR017071">
    <property type="entry name" value="TF_Spt5_eukaryote"/>
</dbReference>
<sequence length="917" mass="103096">MSEDKRGSGMKEDETHKSLVKGEEDNEKILRESELETNTPEDKSIPEVGSGDQPDSKEQIVKKEEPEVEDSNNAALGQDDEEEDSNNHDDDEEEENDDDDDDDDNDDDDDDDDGDDVHRRKRRRGNRFLDVEAEVDEDEDEDEDDEEAELLKKDFLADDEAPEAASAAAESHIKLDRSREKLDEEDAQALAAQFRERYGRSASSRYMGSGAKVSQRLLLPSVDDPSIWGIHVKHGREKSIVRQLYARMFNMKGVEGVYSAFQRDDFEGYIYVEARRIDVVDRILSGIPGIYITGGKVLVPIDEYPDLLRPGKPEDHEVKPGSYVRIRSGKYKGDLGIVDNLADNGLEARVKLIPRLDYGRGVGSLTGRGHRGYHKGMARPPQKLFSQYSASQYDPEHLTTARTERNFFVYRNEEYIDGYLFKDISMTHLVMKDIRPTLRELELFGMGKDNNAQNIDNEAEGGSMPVDINKMARSLKKAQISSILFQPGDRIVVSSGEQTGMHGHVTSVAGNGKIVQVILKDGPAKEEVEVPASALRKVFLPGDHVTVVRGVHSGESGMIVQVQRKQVTLISDQTGKDVTVFANYLQRSVDRGALNMATESTEQEDADDEDGESSATFELHQIVRLNPTDVGLVIRVEKNALTILRTDGFTVRVEPEQIQSAVKLDRMTEKTTDRFGNEVKVGDVIKEIHGEKRQGNVLHVFRTTLFVRSKSIVENSGLFVVDADTVQILSAHADISTNSPAVAISGAFKMPDLSRMNPNRMAHPQINVSSTKFGGRDPTIHQYVSVRKVRTRVKRGLLRMLMDPWHVLRCTIQPRSLQLIRLICSLKSVRVNTLPMNNLLRAEGGEDVLAGEEECILMRLPDHRLQVRDRNHQCGLHPVLHQLQHLFQMVVLKRWTYSIVVILAHPCLGWKNSRMGK</sequence>
<evidence type="ECO:0000259" key="12">
    <source>
        <dbReference type="SMART" id="SM00739"/>
    </source>
</evidence>
<dbReference type="PANTHER" id="PTHR11125:SF7">
    <property type="entry name" value="TRANSCRIPTION ELONGATION FACTOR SPT5"/>
    <property type="match status" value="1"/>
</dbReference>
<dbReference type="InterPro" id="IPR041976">
    <property type="entry name" value="KOW_Spt5_3"/>
</dbReference>
<comment type="similarity">
    <text evidence="2">Belongs to the SPT5 family.</text>
</comment>
<evidence type="ECO:0000313" key="13">
    <source>
        <dbReference type="EMBL" id="VUG16949.1"/>
    </source>
</evidence>
<dbReference type="CDD" id="cd06082">
    <property type="entry name" value="KOW_Spt5_2"/>
    <property type="match status" value="1"/>
</dbReference>
<reference evidence="13 14" key="1">
    <citation type="submission" date="2019-07" db="EMBL/GenBank/DDBJ databases">
        <authorList>
            <person name="Friedrich A."/>
            <person name="Schacherer J."/>
        </authorList>
    </citation>
    <scope>NUCLEOTIDE SEQUENCE [LARGE SCALE GENOMIC DNA]</scope>
</reference>
<dbReference type="InterPro" id="IPR041977">
    <property type="entry name" value="KOW_Spt5_4"/>
</dbReference>
<evidence type="ECO:0000256" key="2">
    <source>
        <dbReference type="ARBA" id="ARBA00006956"/>
    </source>
</evidence>
<dbReference type="GO" id="GO:0006357">
    <property type="term" value="P:regulation of transcription by RNA polymerase II"/>
    <property type="evidence" value="ECO:0007669"/>
    <property type="project" value="InterPro"/>
</dbReference>
<name>A0A7D9H0P7_DEKBR</name>
<dbReference type="InterPro" id="IPR039385">
    <property type="entry name" value="NGN_Euk"/>
</dbReference>
<feature type="compositionally biased region" description="Acidic residues" evidence="10">
    <location>
        <begin position="78"/>
        <end position="115"/>
    </location>
</feature>
<dbReference type="EMBL" id="CABFWN010000001">
    <property type="protein sequence ID" value="VUG16949.1"/>
    <property type="molecule type" value="Genomic_DNA"/>
</dbReference>
<dbReference type="CDD" id="cd09888">
    <property type="entry name" value="NGN_Euk"/>
    <property type="match status" value="1"/>
</dbReference>
<dbReference type="GO" id="GO:0032044">
    <property type="term" value="C:DSIF complex"/>
    <property type="evidence" value="ECO:0007669"/>
    <property type="project" value="TreeGrafter"/>
</dbReference>
<feature type="compositionally biased region" description="Basic and acidic residues" evidence="10">
    <location>
        <begin position="54"/>
        <end position="65"/>
    </location>
</feature>
<dbReference type="SUPFAM" id="SSF50104">
    <property type="entry name" value="Translation proteins SH3-like domain"/>
    <property type="match status" value="1"/>
</dbReference>
<evidence type="ECO:0000256" key="1">
    <source>
        <dbReference type="ARBA" id="ARBA00004123"/>
    </source>
</evidence>
<dbReference type="InterPro" id="IPR041975">
    <property type="entry name" value="KOW_Spt5_2"/>
</dbReference>
<dbReference type="InterPro" id="IPR005824">
    <property type="entry name" value="KOW"/>
</dbReference>
<evidence type="ECO:0000256" key="8">
    <source>
        <dbReference type="ARBA" id="ARBA00029865"/>
    </source>
</evidence>
<feature type="compositionally biased region" description="Basic and acidic residues" evidence="10">
    <location>
        <begin position="171"/>
        <end position="180"/>
    </location>
</feature>
<comment type="subcellular location">
    <subcellularLocation>
        <location evidence="1">Nucleus</location>
    </subcellularLocation>
</comment>
<keyword evidence="5" id="KW-0804">Transcription</keyword>
<dbReference type="GO" id="GO:0003729">
    <property type="term" value="F:mRNA binding"/>
    <property type="evidence" value="ECO:0007669"/>
    <property type="project" value="TreeGrafter"/>
</dbReference>
<evidence type="ECO:0000256" key="4">
    <source>
        <dbReference type="ARBA" id="ARBA00021370"/>
    </source>
</evidence>
<dbReference type="SMART" id="SM00739">
    <property type="entry name" value="KOW"/>
    <property type="match status" value="4"/>
</dbReference>
<evidence type="ECO:0000256" key="10">
    <source>
        <dbReference type="SAM" id="MobiDB-lite"/>
    </source>
</evidence>
<comment type="function">
    <text evidence="7">The SPT4-SPT5 complex mediates both activation and inhibition of transcription elongation, and plays a role in pre-mRNA processing. This complex seems to be important for the stability of the RNA polymerase II elongation machinery on the chromatin template but not for the inherent ability of this machinery to translocate down the gene.</text>
</comment>
<dbReference type="Gene3D" id="2.30.30.30">
    <property type="match status" value="3"/>
</dbReference>
<dbReference type="InterPro" id="IPR014722">
    <property type="entry name" value="Rib_uL2_dom2"/>
</dbReference>
<keyword evidence="14" id="KW-1185">Reference proteome</keyword>
<gene>
    <name evidence="13" type="ORF">DEBR0S1_29800G</name>
</gene>
<dbReference type="InterPro" id="IPR006645">
    <property type="entry name" value="NGN-like_dom"/>
</dbReference>
<dbReference type="SMART" id="SM00738">
    <property type="entry name" value="NGN"/>
    <property type="match status" value="1"/>
</dbReference>
<dbReference type="InterPro" id="IPR036735">
    <property type="entry name" value="NGN_dom_sf"/>
</dbReference>
<feature type="domain" description="NusG-like N-terminal" evidence="11">
    <location>
        <begin position="224"/>
        <end position="311"/>
    </location>
</feature>
<dbReference type="CDD" id="cd06081">
    <property type="entry name" value="KOW_Spt5_1"/>
    <property type="match status" value="1"/>
</dbReference>
<dbReference type="Pfam" id="PF11942">
    <property type="entry name" value="Spt5_N"/>
    <property type="match status" value="1"/>
</dbReference>
<dbReference type="Pfam" id="PF23284">
    <property type="entry name" value="KOW2_Spt5"/>
    <property type="match status" value="1"/>
</dbReference>
<dbReference type="CDD" id="cd06084">
    <property type="entry name" value="KOW_Spt5_4"/>
    <property type="match status" value="1"/>
</dbReference>
<organism evidence="13 14">
    <name type="scientific">Dekkera bruxellensis</name>
    <name type="common">Brettanomyces custersii</name>
    <dbReference type="NCBI Taxonomy" id="5007"/>
    <lineage>
        <taxon>Eukaryota</taxon>
        <taxon>Fungi</taxon>
        <taxon>Dikarya</taxon>
        <taxon>Ascomycota</taxon>
        <taxon>Saccharomycotina</taxon>
        <taxon>Pichiomycetes</taxon>
        <taxon>Pichiales</taxon>
        <taxon>Pichiaceae</taxon>
        <taxon>Brettanomyces</taxon>
    </lineage>
</organism>
<evidence type="ECO:0000256" key="9">
    <source>
        <dbReference type="ARBA" id="ARBA00031006"/>
    </source>
</evidence>
<dbReference type="GO" id="GO:0006368">
    <property type="term" value="P:transcription elongation by RNA polymerase II"/>
    <property type="evidence" value="ECO:0007669"/>
    <property type="project" value="TreeGrafter"/>
</dbReference>
<feature type="compositionally biased region" description="Acidic residues" evidence="10">
    <location>
        <begin position="131"/>
        <end position="148"/>
    </location>
</feature>
<protein>
    <recommendedName>
        <fullName evidence="3">Transcription elongation factor SPT5</fullName>
    </recommendedName>
    <alternativeName>
        <fullName evidence="8 9">Chromatin Elongation factor SPT5</fullName>
    </alternativeName>
    <alternativeName>
        <fullName evidence="4">Transcription elongation factor spt5</fullName>
    </alternativeName>
</protein>
<feature type="region of interest" description="Disordered" evidence="10">
    <location>
        <begin position="1"/>
        <end position="180"/>
    </location>
</feature>
<dbReference type="InterPro" id="IPR008991">
    <property type="entry name" value="Translation_prot_SH3-like_sf"/>
</dbReference>
<evidence type="ECO:0000259" key="11">
    <source>
        <dbReference type="SMART" id="SM00738"/>
    </source>
</evidence>
<proteinExistence type="inferred from homology"/>
<feature type="domain" description="KOW" evidence="12">
    <location>
        <begin position="678"/>
        <end position="703"/>
    </location>
</feature>
<feature type="domain" description="KOW" evidence="12">
    <location>
        <begin position="317"/>
        <end position="344"/>
    </location>
</feature>
<dbReference type="InterPro" id="IPR005100">
    <property type="entry name" value="NGN-domain"/>
</dbReference>